<protein>
    <submittedName>
        <fullName evidence="4">Outer membrane chaperone Skp (OmpH)</fullName>
    </submittedName>
</protein>
<evidence type="ECO:0000256" key="2">
    <source>
        <dbReference type="ARBA" id="ARBA00022729"/>
    </source>
</evidence>
<dbReference type="GO" id="GO:0051082">
    <property type="term" value="F:unfolded protein binding"/>
    <property type="evidence" value="ECO:0007669"/>
    <property type="project" value="InterPro"/>
</dbReference>
<dbReference type="InterPro" id="IPR024930">
    <property type="entry name" value="Skp_dom_sf"/>
</dbReference>
<dbReference type="InterPro" id="IPR005632">
    <property type="entry name" value="Chaperone_Skp"/>
</dbReference>
<dbReference type="GO" id="GO:0050821">
    <property type="term" value="P:protein stabilization"/>
    <property type="evidence" value="ECO:0007669"/>
    <property type="project" value="TreeGrafter"/>
</dbReference>
<comment type="similarity">
    <text evidence="1">Belongs to the Skp family.</text>
</comment>
<dbReference type="EMBL" id="CTRP01000003">
    <property type="protein sequence ID" value="CQR70595.1"/>
    <property type="molecule type" value="Genomic_DNA"/>
</dbReference>
<dbReference type="SUPFAM" id="SSF111384">
    <property type="entry name" value="OmpH-like"/>
    <property type="match status" value="1"/>
</dbReference>
<dbReference type="SMART" id="SM00935">
    <property type="entry name" value="OmpH"/>
    <property type="match status" value="1"/>
</dbReference>
<proteinExistence type="inferred from homology"/>
<feature type="transmembrane region" description="Helical" evidence="3">
    <location>
        <begin position="24"/>
        <end position="45"/>
    </location>
</feature>
<organism evidence="4 5">
    <name type="scientific">Sporomusa ovata</name>
    <dbReference type="NCBI Taxonomy" id="2378"/>
    <lineage>
        <taxon>Bacteria</taxon>
        <taxon>Bacillati</taxon>
        <taxon>Bacillota</taxon>
        <taxon>Negativicutes</taxon>
        <taxon>Selenomonadales</taxon>
        <taxon>Sporomusaceae</taxon>
        <taxon>Sporomusa</taxon>
    </lineage>
</organism>
<dbReference type="GO" id="GO:0005829">
    <property type="term" value="C:cytosol"/>
    <property type="evidence" value="ECO:0007669"/>
    <property type="project" value="TreeGrafter"/>
</dbReference>
<evidence type="ECO:0000256" key="1">
    <source>
        <dbReference type="ARBA" id="ARBA00009091"/>
    </source>
</evidence>
<sequence length="173" mass="18785">MVSGENLLPGGRKEGKKVFKNKKVAKMVAVTIAAVFLLGVFGLALSQTSTGHAAKAGSESNIGKVNRSLLLQQHPDLAKAEETMKNEVEQAKTDFETKSANMADKEKQEYYNQTMQRLELKRQELFAPIQDKVDAAIKAVADAKGIAVVFDVSNVVYGAQDLTEDVSKKITGK</sequence>
<name>A0A0U1KTL3_9FIRM</name>
<dbReference type="PANTHER" id="PTHR35089">
    <property type="entry name" value="CHAPERONE PROTEIN SKP"/>
    <property type="match status" value="1"/>
</dbReference>
<keyword evidence="3" id="KW-1133">Transmembrane helix</keyword>
<dbReference type="AlphaFoldDB" id="A0A0U1KTL3"/>
<keyword evidence="5" id="KW-1185">Reference proteome</keyword>
<evidence type="ECO:0000313" key="4">
    <source>
        <dbReference type="EMBL" id="CQR70595.1"/>
    </source>
</evidence>
<evidence type="ECO:0000256" key="3">
    <source>
        <dbReference type="SAM" id="Phobius"/>
    </source>
</evidence>
<reference evidence="5" key="1">
    <citation type="submission" date="2015-03" db="EMBL/GenBank/DDBJ databases">
        <authorList>
            <person name="Nijsse Bart"/>
        </authorList>
    </citation>
    <scope>NUCLEOTIDE SEQUENCE [LARGE SCALE GENOMIC DNA]</scope>
</reference>
<accession>A0A0U1KTL3</accession>
<keyword evidence="3" id="KW-0472">Membrane</keyword>
<dbReference type="PANTHER" id="PTHR35089:SF1">
    <property type="entry name" value="CHAPERONE PROTEIN SKP"/>
    <property type="match status" value="1"/>
</dbReference>
<evidence type="ECO:0000313" key="5">
    <source>
        <dbReference type="Proteomes" id="UP000049855"/>
    </source>
</evidence>
<keyword evidence="3" id="KW-0812">Transmembrane</keyword>
<dbReference type="Proteomes" id="UP000049855">
    <property type="component" value="Unassembled WGS sequence"/>
</dbReference>
<keyword evidence="2" id="KW-0732">Signal</keyword>
<gene>
    <name evidence="4" type="ORF">SpAn4DRAFT_1564</name>
</gene>
<dbReference type="Pfam" id="PF03938">
    <property type="entry name" value="OmpH"/>
    <property type="match status" value="1"/>
</dbReference>
<dbReference type="Gene3D" id="3.30.910.20">
    <property type="entry name" value="Skp domain"/>
    <property type="match status" value="1"/>
</dbReference>